<keyword evidence="2" id="KW-0813">Transport</keyword>
<comment type="caution">
    <text evidence="10">The sequence shown here is derived from an EMBL/GenBank/DDBJ whole genome shotgun (WGS) entry which is preliminary data.</text>
</comment>
<feature type="transmembrane region" description="Helical" evidence="8">
    <location>
        <begin position="193"/>
        <end position="213"/>
    </location>
</feature>
<evidence type="ECO:0000256" key="3">
    <source>
        <dbReference type="ARBA" id="ARBA00022692"/>
    </source>
</evidence>
<proteinExistence type="predicted"/>
<dbReference type="EMBL" id="JAKVTW010000034">
    <property type="protein sequence ID" value="MCH4814059.1"/>
    <property type="molecule type" value="Genomic_DNA"/>
</dbReference>
<dbReference type="Pfam" id="PF01545">
    <property type="entry name" value="Cation_efflux"/>
    <property type="match status" value="1"/>
</dbReference>
<sequence>MLDSAYAEHVLLPLGTPVMHHHCLDQWQHDHTFGQNHKRSGESRTLFVVGLTLVMMVWEITAGVIYGSMALLADGLHMGSHAVALGIAAFAYAYARKHAMSDRFSFGTGKVNALGGFTGAILLAVFALYMVIESVGRFIQPVEISFNGAIFVAFIGLVVNGVSAWILGEAGHDHHHGHDHDHSHHHDHNRRAAYLHVLADALTSVLAIVALLAGKYAGWSWMDPAMGIVGAILVTRWSWQLLKETSTVLLDHQHPSMENAIKQAVENDDARVSDLHVWSIGPSIYAAIVSIVAHEPESPTAYKRHIQAHCSSLVHITVEILPCEEDPSAGLAVAPHR</sequence>
<feature type="transmembrane region" description="Helical" evidence="8">
    <location>
        <begin position="144"/>
        <end position="167"/>
    </location>
</feature>
<dbReference type="PANTHER" id="PTHR45755">
    <property type="match status" value="1"/>
</dbReference>
<keyword evidence="6" id="KW-0406">Ion transport</keyword>
<evidence type="ECO:0000259" key="9">
    <source>
        <dbReference type="Pfam" id="PF01545"/>
    </source>
</evidence>
<feature type="transmembrane region" description="Helical" evidence="8">
    <location>
        <begin position="78"/>
        <end position="95"/>
    </location>
</feature>
<evidence type="ECO:0000256" key="4">
    <source>
        <dbReference type="ARBA" id="ARBA00022906"/>
    </source>
</evidence>
<keyword evidence="3 8" id="KW-0812">Transmembrane</keyword>
<dbReference type="SUPFAM" id="SSF161111">
    <property type="entry name" value="Cation efflux protein transmembrane domain-like"/>
    <property type="match status" value="1"/>
</dbReference>
<evidence type="ECO:0000256" key="2">
    <source>
        <dbReference type="ARBA" id="ARBA00022448"/>
    </source>
</evidence>
<keyword evidence="4" id="KW-0862">Zinc</keyword>
<dbReference type="Gene3D" id="1.20.1510.10">
    <property type="entry name" value="Cation efflux protein transmembrane domain"/>
    <property type="match status" value="1"/>
</dbReference>
<keyword evidence="11" id="KW-1185">Reference proteome</keyword>
<protein>
    <submittedName>
        <fullName evidence="10">CDF family Co(II)/Ni(II) efflux transporter DmeF</fullName>
    </submittedName>
</protein>
<dbReference type="InterPro" id="IPR002524">
    <property type="entry name" value="Cation_efflux"/>
</dbReference>
<keyword evidence="5 8" id="KW-1133">Transmembrane helix</keyword>
<reference evidence="10 11" key="1">
    <citation type="submission" date="2022-03" db="EMBL/GenBank/DDBJ databases">
        <title>Genomic signatures underlying metal tolerance in selected Arctic bacterial isolates.</title>
        <authorList>
            <person name="Thomas F.A."/>
            <person name="Venkatachalam S."/>
            <person name="Krishnan K.P."/>
        </authorList>
    </citation>
    <scope>NUCLEOTIDE SEQUENCE [LARGE SCALE GENOMIC DNA]</scope>
    <source>
        <strain evidence="10 11">HM116</strain>
    </source>
</reference>
<evidence type="ECO:0000313" key="10">
    <source>
        <dbReference type="EMBL" id="MCH4814059.1"/>
    </source>
</evidence>
<comment type="subcellular location">
    <subcellularLocation>
        <location evidence="1">Membrane</location>
        <topology evidence="1">Multi-pass membrane protein</topology>
    </subcellularLocation>
</comment>
<evidence type="ECO:0000256" key="5">
    <source>
        <dbReference type="ARBA" id="ARBA00022989"/>
    </source>
</evidence>
<keyword evidence="7 8" id="KW-0472">Membrane</keyword>
<dbReference type="NCBIfam" id="TIGR01297">
    <property type="entry name" value="CDF"/>
    <property type="match status" value="1"/>
</dbReference>
<dbReference type="NCBIfam" id="NF033827">
    <property type="entry name" value="CDF_efflux_DmeF"/>
    <property type="match status" value="1"/>
</dbReference>
<name>A0ABS9SD87_9GAMM</name>
<feature type="transmembrane region" description="Helical" evidence="8">
    <location>
        <begin position="46"/>
        <end position="66"/>
    </location>
</feature>
<feature type="domain" description="Cation efflux protein transmembrane" evidence="9">
    <location>
        <begin position="48"/>
        <end position="250"/>
    </location>
</feature>
<dbReference type="InterPro" id="IPR027469">
    <property type="entry name" value="Cation_efflux_TMD_sf"/>
</dbReference>
<gene>
    <name evidence="10" type="primary">dmeF</name>
    <name evidence="10" type="ORF">MLE19_22335</name>
</gene>
<feature type="transmembrane region" description="Helical" evidence="8">
    <location>
        <begin position="111"/>
        <end position="132"/>
    </location>
</feature>
<evidence type="ECO:0000256" key="8">
    <source>
        <dbReference type="SAM" id="Phobius"/>
    </source>
</evidence>
<accession>A0ABS9SD87</accession>
<dbReference type="InterPro" id="IPR058533">
    <property type="entry name" value="Cation_efflux_TM"/>
</dbReference>
<dbReference type="InterPro" id="IPR045316">
    <property type="entry name" value="Msc2-like"/>
</dbReference>
<evidence type="ECO:0000256" key="7">
    <source>
        <dbReference type="ARBA" id="ARBA00023136"/>
    </source>
</evidence>
<keyword evidence="4" id="KW-0864">Zinc transport</keyword>
<dbReference type="Proteomes" id="UP001320609">
    <property type="component" value="Unassembled WGS sequence"/>
</dbReference>
<dbReference type="PANTHER" id="PTHR45755:SF4">
    <property type="entry name" value="ZINC TRANSPORTER 7"/>
    <property type="match status" value="1"/>
</dbReference>
<evidence type="ECO:0000256" key="6">
    <source>
        <dbReference type="ARBA" id="ARBA00023065"/>
    </source>
</evidence>
<dbReference type="RefSeq" id="WP_240720547.1">
    <property type="nucleotide sequence ID" value="NZ_JAKVTW010000034.1"/>
</dbReference>
<organism evidence="10 11">
    <name type="scientific">Vreelandella neptunia</name>
    <dbReference type="NCBI Taxonomy" id="115551"/>
    <lineage>
        <taxon>Bacteria</taxon>
        <taxon>Pseudomonadati</taxon>
        <taxon>Pseudomonadota</taxon>
        <taxon>Gammaproteobacteria</taxon>
        <taxon>Oceanospirillales</taxon>
        <taxon>Halomonadaceae</taxon>
        <taxon>Vreelandella</taxon>
    </lineage>
</organism>
<evidence type="ECO:0000313" key="11">
    <source>
        <dbReference type="Proteomes" id="UP001320609"/>
    </source>
</evidence>
<evidence type="ECO:0000256" key="1">
    <source>
        <dbReference type="ARBA" id="ARBA00004141"/>
    </source>
</evidence>